<evidence type="ECO:0000256" key="14">
    <source>
        <dbReference type="RuleBase" id="RU003914"/>
    </source>
</evidence>
<feature type="domain" description="PPIase FKBP-type" evidence="16">
    <location>
        <begin position="164"/>
        <end position="244"/>
    </location>
</feature>
<dbReference type="InterPro" id="IPR027304">
    <property type="entry name" value="Trigger_fact/SurA_dom_sf"/>
</dbReference>
<dbReference type="Gene3D" id="3.30.70.1050">
    <property type="entry name" value="Trigger factor ribosome-binding domain"/>
    <property type="match status" value="1"/>
</dbReference>
<dbReference type="InterPro" id="IPR005215">
    <property type="entry name" value="Trig_fac"/>
</dbReference>
<dbReference type="InterPro" id="IPR036611">
    <property type="entry name" value="Trigger_fac_ribosome-bd_sf"/>
</dbReference>
<dbReference type="InterPro" id="IPR046357">
    <property type="entry name" value="PPIase_dom_sf"/>
</dbReference>
<dbReference type="SUPFAM" id="SSF102735">
    <property type="entry name" value="Trigger factor ribosome-binding domain"/>
    <property type="match status" value="1"/>
</dbReference>
<evidence type="ECO:0000256" key="2">
    <source>
        <dbReference type="ARBA" id="ARBA00005464"/>
    </source>
</evidence>
<evidence type="ECO:0000256" key="13">
    <source>
        <dbReference type="PROSITE-ProRule" id="PRU00277"/>
    </source>
</evidence>
<dbReference type="InterPro" id="IPR008880">
    <property type="entry name" value="Trigger_fac_C"/>
</dbReference>
<dbReference type="PANTHER" id="PTHR30560">
    <property type="entry name" value="TRIGGER FACTOR CHAPERONE AND PEPTIDYL-PROLYL CIS/TRANS ISOMERASE"/>
    <property type="match status" value="1"/>
</dbReference>
<dbReference type="Gene3D" id="1.10.3120.10">
    <property type="entry name" value="Trigger factor, C-terminal domain"/>
    <property type="match status" value="1"/>
</dbReference>
<dbReference type="FunFam" id="3.10.50.40:FF:000001">
    <property type="entry name" value="Trigger factor"/>
    <property type="match status" value="1"/>
</dbReference>
<dbReference type="Pfam" id="PF00254">
    <property type="entry name" value="FKBP_C"/>
    <property type="match status" value="1"/>
</dbReference>
<evidence type="ECO:0000259" key="16">
    <source>
        <dbReference type="PROSITE" id="PS50059"/>
    </source>
</evidence>
<evidence type="ECO:0000313" key="18">
    <source>
        <dbReference type="Proteomes" id="UP000321722"/>
    </source>
</evidence>
<evidence type="ECO:0000256" key="9">
    <source>
        <dbReference type="ARBA" id="ARBA00023306"/>
    </source>
</evidence>
<dbReference type="GO" id="GO:0051301">
    <property type="term" value="P:cell division"/>
    <property type="evidence" value="ECO:0007669"/>
    <property type="project" value="UniProtKB-KW"/>
</dbReference>
<accession>A0A510WUR1</accession>
<dbReference type="PANTHER" id="PTHR30560:SF3">
    <property type="entry name" value="TRIGGER FACTOR-LIKE PROTEIN TIG, CHLOROPLASTIC"/>
    <property type="match status" value="1"/>
</dbReference>
<dbReference type="GO" id="GO:0005737">
    <property type="term" value="C:cytoplasm"/>
    <property type="evidence" value="ECO:0007669"/>
    <property type="project" value="UniProtKB-SubCell"/>
</dbReference>
<evidence type="ECO:0000256" key="4">
    <source>
        <dbReference type="ARBA" id="ARBA00016902"/>
    </source>
</evidence>
<keyword evidence="8 12" id="KW-0413">Isomerase</keyword>
<evidence type="ECO:0000256" key="7">
    <source>
        <dbReference type="ARBA" id="ARBA00023186"/>
    </source>
</evidence>
<keyword evidence="15" id="KW-0175">Coiled coil</keyword>
<protein>
    <recommendedName>
        <fullName evidence="4 12">Trigger factor</fullName>
        <shortName evidence="12">TF</shortName>
        <ecNumber evidence="3 12">5.2.1.8</ecNumber>
    </recommendedName>
    <alternativeName>
        <fullName evidence="11 12">PPIase</fullName>
    </alternativeName>
</protein>
<dbReference type="HAMAP" id="MF_00303">
    <property type="entry name" value="Trigger_factor_Tig"/>
    <property type="match status" value="1"/>
</dbReference>
<proteinExistence type="inferred from homology"/>
<comment type="function">
    <text evidence="10 12">Involved in protein export. Acts as a chaperone by maintaining the newly synthesized protein in an open conformation. Functions as a peptidyl-prolyl cis-trans isomerase.</text>
</comment>
<organism evidence="17 18">
    <name type="scientific">Ligilactobacillus aviarius</name>
    <dbReference type="NCBI Taxonomy" id="1606"/>
    <lineage>
        <taxon>Bacteria</taxon>
        <taxon>Bacillati</taxon>
        <taxon>Bacillota</taxon>
        <taxon>Bacilli</taxon>
        <taxon>Lactobacillales</taxon>
        <taxon>Lactobacillaceae</taxon>
        <taxon>Ligilactobacillus</taxon>
    </lineage>
</organism>
<keyword evidence="6 12" id="KW-0697">Rotamase</keyword>
<dbReference type="GO" id="GO:0043335">
    <property type="term" value="P:protein unfolding"/>
    <property type="evidence" value="ECO:0007669"/>
    <property type="project" value="TreeGrafter"/>
</dbReference>
<gene>
    <name evidence="12 17" type="primary">tig</name>
    <name evidence="17" type="ORF">LAV01_11390</name>
</gene>
<dbReference type="InterPro" id="IPR001179">
    <property type="entry name" value="PPIase_FKBP_dom"/>
</dbReference>
<evidence type="ECO:0000256" key="12">
    <source>
        <dbReference type="HAMAP-Rule" id="MF_00303"/>
    </source>
</evidence>
<dbReference type="Pfam" id="PF05697">
    <property type="entry name" value="Trigger_N"/>
    <property type="match status" value="1"/>
</dbReference>
<dbReference type="RefSeq" id="WP_057827762.1">
    <property type="nucleotide sequence ID" value="NZ_BAAACL010000001.1"/>
</dbReference>
<keyword evidence="18" id="KW-1185">Reference proteome</keyword>
<dbReference type="NCBIfam" id="TIGR00115">
    <property type="entry name" value="tig"/>
    <property type="match status" value="1"/>
</dbReference>
<dbReference type="InterPro" id="IPR037041">
    <property type="entry name" value="Trigger_fac_C_sf"/>
</dbReference>
<dbReference type="Pfam" id="PF05698">
    <property type="entry name" value="Trigger_C"/>
    <property type="match status" value="1"/>
</dbReference>
<dbReference type="AlphaFoldDB" id="A0A510WUR1"/>
<comment type="caution">
    <text evidence="17">The sequence shown here is derived from an EMBL/GenBank/DDBJ whole genome shotgun (WGS) entry which is preliminary data.</text>
</comment>
<evidence type="ECO:0000256" key="10">
    <source>
        <dbReference type="ARBA" id="ARBA00024849"/>
    </source>
</evidence>
<comment type="catalytic activity">
    <reaction evidence="1 12 13">
        <text>[protein]-peptidylproline (omega=180) = [protein]-peptidylproline (omega=0)</text>
        <dbReference type="Rhea" id="RHEA:16237"/>
        <dbReference type="Rhea" id="RHEA-COMP:10747"/>
        <dbReference type="Rhea" id="RHEA-COMP:10748"/>
        <dbReference type="ChEBI" id="CHEBI:83833"/>
        <dbReference type="ChEBI" id="CHEBI:83834"/>
        <dbReference type="EC" id="5.2.1.8"/>
    </reaction>
</comment>
<evidence type="ECO:0000256" key="1">
    <source>
        <dbReference type="ARBA" id="ARBA00000971"/>
    </source>
</evidence>
<evidence type="ECO:0000256" key="5">
    <source>
        <dbReference type="ARBA" id="ARBA00022618"/>
    </source>
</evidence>
<evidence type="ECO:0000256" key="3">
    <source>
        <dbReference type="ARBA" id="ARBA00013194"/>
    </source>
</evidence>
<dbReference type="PROSITE" id="PS50059">
    <property type="entry name" value="FKBP_PPIASE"/>
    <property type="match status" value="1"/>
</dbReference>
<comment type="similarity">
    <text evidence="2 12 14">Belongs to the FKBP-type PPIase family. Tig subfamily.</text>
</comment>
<dbReference type="GO" id="GO:0051083">
    <property type="term" value="P:'de novo' cotranslational protein folding"/>
    <property type="evidence" value="ECO:0007669"/>
    <property type="project" value="TreeGrafter"/>
</dbReference>
<evidence type="ECO:0000256" key="11">
    <source>
        <dbReference type="ARBA" id="ARBA00029986"/>
    </source>
</evidence>
<feature type="coiled-coil region" evidence="15">
    <location>
        <begin position="256"/>
        <end position="294"/>
    </location>
</feature>
<name>A0A510WUR1_9LACO</name>
<dbReference type="GO" id="GO:0015031">
    <property type="term" value="P:protein transport"/>
    <property type="evidence" value="ECO:0007669"/>
    <property type="project" value="UniProtKB-UniRule"/>
</dbReference>
<sequence length="436" mass="49245">MSVKWEKKEGTNDGKLTFEIQPDKIKEGLDIAFNKVKKSLNVPGFRKGRVPRQIFNKMYGEEALYQDALNALLPEAYANAVSESKIKPVSQPEINVESMEKDSAWVLSAKVTVEPEVELGEYKGLEVMKHSTDVSDKEVADELERRRQQQAELVLKEDEPAAEGDTVVIDFEGKVDGKPFDGGKAENYSLELGSKTFIPGFEDQLVGHKAGDEVEVKVTFPDDYQAKDLQGKDAVFEVKIHEVKQKELPELDDDFAKDIDDDVDTLEELKAKVKDEIKEQKEAAAKNAVQEEAISKAVENAKIGDVPEAMIEDDVQRQMDQYFSGMQQQGINPDMYFKLTGTSEEDLRKQFREGSEERVKTNLVLEAIVEKENIEISEDEINDEIKDLATQYGMDEKAVRSALSDDMLKHDISIRKVVQEMTDSAKQDLPEKKEEK</sequence>
<evidence type="ECO:0000256" key="8">
    <source>
        <dbReference type="ARBA" id="ARBA00023235"/>
    </source>
</evidence>
<dbReference type="SUPFAM" id="SSF109998">
    <property type="entry name" value="Triger factor/SurA peptide-binding domain-like"/>
    <property type="match status" value="1"/>
</dbReference>
<keyword evidence="12" id="KW-0963">Cytoplasm</keyword>
<dbReference type="GO" id="GO:0003755">
    <property type="term" value="F:peptidyl-prolyl cis-trans isomerase activity"/>
    <property type="evidence" value="ECO:0007669"/>
    <property type="project" value="UniProtKB-UniRule"/>
</dbReference>
<dbReference type="Proteomes" id="UP000321722">
    <property type="component" value="Unassembled WGS sequence"/>
</dbReference>
<evidence type="ECO:0000313" key="17">
    <source>
        <dbReference type="EMBL" id="GEK42307.1"/>
    </source>
</evidence>
<comment type="subcellular location">
    <subcellularLocation>
        <location evidence="12">Cytoplasm</location>
    </subcellularLocation>
    <text evidence="12">About half TF is bound to the ribosome near the polypeptide exit tunnel while the other half is free in the cytoplasm.</text>
</comment>
<dbReference type="Gene3D" id="3.10.50.40">
    <property type="match status" value="1"/>
</dbReference>
<dbReference type="GO" id="GO:0043022">
    <property type="term" value="F:ribosome binding"/>
    <property type="evidence" value="ECO:0007669"/>
    <property type="project" value="TreeGrafter"/>
</dbReference>
<keyword evidence="7 12" id="KW-0143">Chaperone</keyword>
<evidence type="ECO:0000256" key="15">
    <source>
        <dbReference type="SAM" id="Coils"/>
    </source>
</evidence>
<dbReference type="GeneID" id="29933694"/>
<dbReference type="GO" id="GO:0044183">
    <property type="term" value="F:protein folding chaperone"/>
    <property type="evidence" value="ECO:0007669"/>
    <property type="project" value="TreeGrafter"/>
</dbReference>
<keyword evidence="5 12" id="KW-0132">Cell division</keyword>
<keyword evidence="9 12" id="KW-0131">Cell cycle</keyword>
<dbReference type="SUPFAM" id="SSF54534">
    <property type="entry name" value="FKBP-like"/>
    <property type="match status" value="1"/>
</dbReference>
<comment type="domain">
    <text evidence="12">Consists of 3 domains; the N-terminus binds the ribosome, the middle domain has PPIase activity, while the C-terminus has intrinsic chaperone activity on its own.</text>
</comment>
<dbReference type="EMBL" id="BJUI01000017">
    <property type="protein sequence ID" value="GEK42307.1"/>
    <property type="molecule type" value="Genomic_DNA"/>
</dbReference>
<dbReference type="InterPro" id="IPR008881">
    <property type="entry name" value="Trigger_fac_ribosome-bd_bac"/>
</dbReference>
<dbReference type="PIRSF" id="PIRSF003095">
    <property type="entry name" value="Trigger_factor"/>
    <property type="match status" value="1"/>
</dbReference>
<dbReference type="EC" id="5.2.1.8" evidence="3 12"/>
<evidence type="ECO:0000256" key="6">
    <source>
        <dbReference type="ARBA" id="ARBA00023110"/>
    </source>
</evidence>
<reference evidence="17 18" key="1">
    <citation type="submission" date="2019-07" db="EMBL/GenBank/DDBJ databases">
        <title>Whole genome shotgun sequence of Lactobacillus aviarius subsp. aviarius NBRC 102162.</title>
        <authorList>
            <person name="Hosoyama A."/>
            <person name="Uohara A."/>
            <person name="Ohji S."/>
            <person name="Ichikawa N."/>
        </authorList>
    </citation>
    <scope>NUCLEOTIDE SEQUENCE [LARGE SCALE GENOMIC DNA]</scope>
    <source>
        <strain evidence="17 18">NBRC 102162</strain>
    </source>
</reference>